<organism evidence="1 2">
    <name type="scientific">Lachnellula willkommii</name>
    <dbReference type="NCBI Taxonomy" id="215461"/>
    <lineage>
        <taxon>Eukaryota</taxon>
        <taxon>Fungi</taxon>
        <taxon>Dikarya</taxon>
        <taxon>Ascomycota</taxon>
        <taxon>Pezizomycotina</taxon>
        <taxon>Leotiomycetes</taxon>
        <taxon>Helotiales</taxon>
        <taxon>Lachnaceae</taxon>
        <taxon>Lachnellula</taxon>
    </lineage>
</organism>
<dbReference type="Proteomes" id="UP000315522">
    <property type="component" value="Unassembled WGS sequence"/>
</dbReference>
<evidence type="ECO:0000313" key="1">
    <source>
        <dbReference type="EMBL" id="TVY87497.1"/>
    </source>
</evidence>
<protein>
    <submittedName>
        <fullName evidence="1">Uncharacterized protein</fullName>
    </submittedName>
</protein>
<name>A0A559M3C5_9HELO</name>
<comment type="caution">
    <text evidence="1">The sequence shown here is derived from an EMBL/GenBank/DDBJ whole genome shotgun (WGS) entry which is preliminary data.</text>
</comment>
<dbReference type="EMBL" id="QGML01002391">
    <property type="protein sequence ID" value="TVY87497.1"/>
    <property type="molecule type" value="Genomic_DNA"/>
</dbReference>
<gene>
    <name evidence="1" type="ORF">LAWI1_G008867</name>
</gene>
<dbReference type="InterPro" id="IPR032675">
    <property type="entry name" value="LRR_dom_sf"/>
</dbReference>
<dbReference type="AlphaFoldDB" id="A0A559M3C5"/>
<dbReference type="Gene3D" id="3.80.10.10">
    <property type="entry name" value="Ribonuclease Inhibitor"/>
    <property type="match status" value="1"/>
</dbReference>
<sequence>MAMDSVKLDLHSLPPETLQQIAGHLNSAHRPSLYAFGLASKTCRNATLPSIFCDIHLAISSREGLQRSVDALVKTLSRTESACHVRCLNMKGSFRLSDRPRVEGYKSGTADRHTWFKATGVDEILVDEEPYARSPHVVYDEPVIGKSSEEDLAWAPVIGLMKTLPYLTKLVYRCRNQFPPSLLDALHDHHPQCKLYHLTFRLRTLLWGTPYPYEMALATSPCLYSVKVECSWRDSEGDDDFNQEAMMEFVAGLAPNLKEVVVENLTPENSWRYWPRPRKPWQGLPGFVPGRSIGSLTSLSLLGDLTSLPLLGDLRPPGLLQNWTMHTDFSRLRHLALGGGYGCEDMGMNDEMMEWIAQNCSFPRLKSLRVRMKRDDYHAERPNYTNNAIAFFGAFEPLDQLSVSGPLEPKILDAILYQHGQTLERLDLHPFEQKNYTDFGRVRPHIPMTFTKEHFLQIHDQCPALQELAISVKRTKSDTLEAEIYKSFGKMERLKSLFLTLDCSDWRVTRDPDSIDEASFDAADREMYTEPLKKGHVREALMNCAVDETLARSIWDTICQSKAGQELESLKLWTTGGGVWGNCLATSIVPVVVNNLSRSWLIERVARDDEDIINVRELGQGAREARDQVETDNLKRRAEYYRKEKDIIIEPGDLAEEETVVQVLRRVWPRKKGSKDWREDWSSLPLQV</sequence>
<proteinExistence type="predicted"/>
<evidence type="ECO:0000313" key="2">
    <source>
        <dbReference type="Proteomes" id="UP000315522"/>
    </source>
</evidence>
<keyword evidence="2" id="KW-1185">Reference proteome</keyword>
<reference evidence="1 2" key="1">
    <citation type="submission" date="2018-05" db="EMBL/GenBank/DDBJ databases">
        <title>Genome sequencing and assembly of the regulated plant pathogen Lachnellula willkommii and related sister species for the development of diagnostic species identification markers.</title>
        <authorList>
            <person name="Giroux E."/>
            <person name="Bilodeau G."/>
        </authorList>
    </citation>
    <scope>NUCLEOTIDE SEQUENCE [LARGE SCALE GENOMIC DNA]</scope>
    <source>
        <strain evidence="1 2">CBS 172.35</strain>
    </source>
</reference>
<accession>A0A559M3C5</accession>